<dbReference type="PATRIC" id="fig|754436.4.peg.1367"/>
<keyword evidence="5" id="KW-1185">Reference proteome</keyword>
<organism evidence="2 4">
    <name type="scientific">Photobacterium aphoticum</name>
    <dbReference type="NCBI Taxonomy" id="754436"/>
    <lineage>
        <taxon>Bacteria</taxon>
        <taxon>Pseudomonadati</taxon>
        <taxon>Pseudomonadota</taxon>
        <taxon>Gammaproteobacteria</taxon>
        <taxon>Vibrionales</taxon>
        <taxon>Vibrionaceae</taxon>
        <taxon>Photobacterium</taxon>
    </lineage>
</organism>
<dbReference type="RefSeq" id="WP_047873463.1">
    <property type="nucleotide sequence ID" value="NZ_BMYC01000001.1"/>
</dbReference>
<protein>
    <submittedName>
        <fullName evidence="2">Uncharacterized protein</fullName>
    </submittedName>
</protein>
<dbReference type="AlphaFoldDB" id="A0A090QJ86"/>
<gene>
    <name evidence="3" type="ORF">ABT58_06390</name>
    <name evidence="2" type="ORF">JCM19237_5864</name>
</gene>
<dbReference type="Proteomes" id="UP000036426">
    <property type="component" value="Unassembled WGS sequence"/>
</dbReference>
<evidence type="ECO:0000313" key="5">
    <source>
        <dbReference type="Proteomes" id="UP000036426"/>
    </source>
</evidence>
<dbReference type="EMBL" id="BBMN01000001">
    <property type="protein sequence ID" value="GAL02971.1"/>
    <property type="molecule type" value="Genomic_DNA"/>
</dbReference>
<reference evidence="2 4" key="1">
    <citation type="journal article" date="2014" name="Genome Announc.">
        <title>Draft Genome Sequences of Two Vibrionaceae Species, Vibrio ponticus C121 and Photobacterium aphoticum C119, Isolated as Coral Reef Microbiota.</title>
        <authorList>
            <person name="Al-saari N."/>
            <person name="Meirelles P.M."/>
            <person name="Mino S."/>
            <person name="Suda W."/>
            <person name="Oshima K."/>
            <person name="Hattori M."/>
            <person name="Ohkuma M."/>
            <person name="Thompson F.L."/>
            <person name="Gomez-Gil B."/>
            <person name="Sawabe T."/>
            <person name="Sawabe T."/>
        </authorList>
    </citation>
    <scope>NUCLEOTIDE SEQUENCE [LARGE SCALE GENOMIC DNA]</scope>
    <source>
        <strain evidence="2 4">JCM 19237</strain>
    </source>
</reference>
<dbReference type="STRING" id="754436.JCM19237_5864"/>
<dbReference type="InterPro" id="IPR022541">
    <property type="entry name" value="YhfG"/>
</dbReference>
<accession>A0A090QJ86</accession>
<evidence type="ECO:0000313" key="2">
    <source>
        <dbReference type="EMBL" id="GAL02971.1"/>
    </source>
</evidence>
<proteinExistence type="predicted"/>
<dbReference type="EMBL" id="LDOV01000010">
    <property type="protein sequence ID" value="KLV02009.1"/>
    <property type="molecule type" value="Genomic_DNA"/>
</dbReference>
<dbReference type="Proteomes" id="UP000029227">
    <property type="component" value="Unassembled WGS sequence"/>
</dbReference>
<evidence type="ECO:0000256" key="1">
    <source>
        <dbReference type="SAM" id="MobiDB-lite"/>
    </source>
</evidence>
<dbReference type="OrthoDB" id="5828987at2"/>
<reference evidence="3 5" key="2">
    <citation type="submission" date="2015-05" db="EMBL/GenBank/DDBJ databases">
        <title>Photobacterium galathea sp. nov.</title>
        <authorList>
            <person name="Machado H."/>
            <person name="Gram L."/>
        </authorList>
    </citation>
    <scope>NUCLEOTIDE SEQUENCE [LARGE SCALE GENOMIC DNA]</scope>
    <source>
        <strain evidence="3 5">DSM 25995</strain>
    </source>
</reference>
<evidence type="ECO:0000313" key="3">
    <source>
        <dbReference type="EMBL" id="KLV02009.1"/>
    </source>
</evidence>
<dbReference type="Pfam" id="PF10832">
    <property type="entry name" value="YhfG"/>
    <property type="match status" value="1"/>
</dbReference>
<evidence type="ECO:0000313" key="4">
    <source>
        <dbReference type="Proteomes" id="UP000029227"/>
    </source>
</evidence>
<feature type="region of interest" description="Disordered" evidence="1">
    <location>
        <begin position="1"/>
        <end position="20"/>
    </location>
</feature>
<name>A0A090QJ86_9GAMM</name>
<comment type="caution">
    <text evidence="2">The sequence shown here is derived from an EMBL/GenBank/DDBJ whole genome shotgun (WGS) entry which is preliminary data.</text>
</comment>
<sequence length="62" mass="7326">MTKPTALTETQKQQRFKQLQSRNYKASMRLEGIHWVETLPNLDRIVLTEAEKIAELTLHYAR</sequence>